<evidence type="ECO:0000256" key="8">
    <source>
        <dbReference type="ARBA" id="ARBA00022691"/>
    </source>
</evidence>
<evidence type="ECO:0000256" key="11">
    <source>
        <dbReference type="ARBA" id="ARBA00031350"/>
    </source>
</evidence>
<keyword evidence="13" id="KW-1185">Reference proteome</keyword>
<dbReference type="Gene3D" id="3.40.50.150">
    <property type="entry name" value="Vaccinia Virus protein VP39"/>
    <property type="match status" value="1"/>
</dbReference>
<dbReference type="Pfam" id="PF01135">
    <property type="entry name" value="PCMT"/>
    <property type="match status" value="1"/>
</dbReference>
<proteinExistence type="inferred from homology"/>
<evidence type="ECO:0000313" key="12">
    <source>
        <dbReference type="EMBL" id="MEN3930912.1"/>
    </source>
</evidence>
<dbReference type="RefSeq" id="WP_346336933.1">
    <property type="nucleotide sequence ID" value="NZ_JBBYXI010000002.1"/>
</dbReference>
<comment type="caution">
    <text evidence="12">The sequence shown here is derived from an EMBL/GenBank/DDBJ whole genome shotgun (WGS) entry which is preliminary data.</text>
</comment>
<keyword evidence="5" id="KW-0963">Cytoplasm</keyword>
<keyword evidence="6" id="KW-0489">Methyltransferase</keyword>
<evidence type="ECO:0000256" key="3">
    <source>
        <dbReference type="ARBA" id="ARBA00011890"/>
    </source>
</evidence>
<evidence type="ECO:0000256" key="5">
    <source>
        <dbReference type="ARBA" id="ARBA00022490"/>
    </source>
</evidence>
<evidence type="ECO:0000256" key="2">
    <source>
        <dbReference type="ARBA" id="ARBA00005369"/>
    </source>
</evidence>
<reference evidence="12 13" key="1">
    <citation type="submission" date="2024-04" db="EMBL/GenBank/DDBJ databases">
        <title>A novel species isolated from cricket.</title>
        <authorList>
            <person name="Wang H.-C."/>
        </authorList>
    </citation>
    <scope>NUCLEOTIDE SEQUENCE [LARGE SCALE GENOMIC DNA]</scope>
    <source>
        <strain evidence="12 13">WL0021</strain>
    </source>
</reference>
<dbReference type="InterPro" id="IPR029063">
    <property type="entry name" value="SAM-dependent_MTases_sf"/>
</dbReference>
<evidence type="ECO:0000256" key="4">
    <source>
        <dbReference type="ARBA" id="ARBA00013346"/>
    </source>
</evidence>
<accession>A0ABV0BIU3</accession>
<name>A0ABV0BIU3_9HYPH</name>
<evidence type="ECO:0000256" key="6">
    <source>
        <dbReference type="ARBA" id="ARBA00022603"/>
    </source>
</evidence>
<dbReference type="InterPro" id="IPR000682">
    <property type="entry name" value="PCMT"/>
</dbReference>
<dbReference type="EC" id="2.1.1.77" evidence="3"/>
<dbReference type="Proteomes" id="UP001418637">
    <property type="component" value="Unassembled WGS sequence"/>
</dbReference>
<evidence type="ECO:0000313" key="13">
    <source>
        <dbReference type="Proteomes" id="UP001418637"/>
    </source>
</evidence>
<protein>
    <recommendedName>
        <fullName evidence="4">Protein-L-isoaspartate O-methyltransferase</fullName>
        <ecNumber evidence="3">2.1.1.77</ecNumber>
    </recommendedName>
    <alternativeName>
        <fullName evidence="11">L-isoaspartyl protein carboxyl methyltransferase</fullName>
    </alternativeName>
    <alternativeName>
        <fullName evidence="9">Protein L-isoaspartyl methyltransferase</fullName>
    </alternativeName>
    <alternativeName>
        <fullName evidence="10">Protein-beta-aspartate methyltransferase</fullName>
    </alternativeName>
</protein>
<keyword evidence="7" id="KW-0808">Transferase</keyword>
<keyword evidence="8" id="KW-0949">S-adenosyl-L-methionine</keyword>
<evidence type="ECO:0000256" key="10">
    <source>
        <dbReference type="ARBA" id="ARBA00031323"/>
    </source>
</evidence>
<evidence type="ECO:0000256" key="7">
    <source>
        <dbReference type="ARBA" id="ARBA00022679"/>
    </source>
</evidence>
<organism evidence="12 13">
    <name type="scientific">Hohaiivirga grylli</name>
    <dbReference type="NCBI Taxonomy" id="3133970"/>
    <lineage>
        <taxon>Bacteria</taxon>
        <taxon>Pseudomonadati</taxon>
        <taxon>Pseudomonadota</taxon>
        <taxon>Alphaproteobacteria</taxon>
        <taxon>Hyphomicrobiales</taxon>
        <taxon>Methylobacteriaceae</taxon>
        <taxon>Hohaiivirga</taxon>
    </lineage>
</organism>
<dbReference type="PANTHER" id="PTHR11579:SF0">
    <property type="entry name" value="PROTEIN-L-ISOASPARTATE(D-ASPARTATE) O-METHYLTRANSFERASE"/>
    <property type="match status" value="1"/>
</dbReference>
<evidence type="ECO:0000256" key="1">
    <source>
        <dbReference type="ARBA" id="ARBA00004496"/>
    </source>
</evidence>
<dbReference type="SUPFAM" id="SSF53335">
    <property type="entry name" value="S-adenosyl-L-methionine-dependent methyltransferases"/>
    <property type="match status" value="1"/>
</dbReference>
<comment type="similarity">
    <text evidence="2">Belongs to the methyltransferase superfamily. L-isoaspartyl/D-aspartyl protein methyltransferase family.</text>
</comment>
<evidence type="ECO:0000256" key="9">
    <source>
        <dbReference type="ARBA" id="ARBA00030757"/>
    </source>
</evidence>
<dbReference type="EMBL" id="JBBYXI010000002">
    <property type="protein sequence ID" value="MEN3930912.1"/>
    <property type="molecule type" value="Genomic_DNA"/>
</dbReference>
<comment type="subcellular location">
    <subcellularLocation>
        <location evidence="1">Cytoplasm</location>
    </subcellularLocation>
</comment>
<dbReference type="PANTHER" id="PTHR11579">
    <property type="entry name" value="PROTEIN-L-ISOASPARTATE O-METHYLTRANSFERASE"/>
    <property type="match status" value="1"/>
</dbReference>
<dbReference type="CDD" id="cd02440">
    <property type="entry name" value="AdoMet_MTases"/>
    <property type="match status" value="1"/>
</dbReference>
<sequence length="227" mass="24541">MDADVNQHEFHDGTDLDVGAAIFVLALREKGIRNTPVLRAMEQVPRELFAPQRFRDLSRTDVALPLPCGQTMTGPTTIALMLSALDVQPGHSVLEVGTGSGYVSALLAQMGAKVTTVERYEQLSESAQERIKISGHEQYISLEVGDGLATRLRGTKYDRILLNGSGLAIPQTMTNLLSDGAKLVGALTLEGFPRLVKIVKQEKGTLHQELGAPLRLSPLVNKDTISS</sequence>
<gene>
    <name evidence="12" type="ORF">WJT86_07555</name>
</gene>